<accession>A0A8X6SPK0</accession>
<evidence type="ECO:0000313" key="2">
    <source>
        <dbReference type="Proteomes" id="UP000887159"/>
    </source>
</evidence>
<keyword evidence="2" id="KW-1185">Reference proteome</keyword>
<comment type="caution">
    <text evidence="1">The sequence shown here is derived from an EMBL/GenBank/DDBJ whole genome shotgun (WGS) entry which is preliminary data.</text>
</comment>
<protein>
    <submittedName>
        <fullName evidence="1">Uncharacterized protein</fullName>
    </submittedName>
</protein>
<name>A0A8X6SPK0_TRICX</name>
<evidence type="ECO:0000313" key="1">
    <source>
        <dbReference type="EMBL" id="GFY12882.1"/>
    </source>
</evidence>
<sequence>MSRECFCVLRTNWTGEADEDFCGLPMKRDDWRVVDPPLVFKMGSLGDERRALYGENLRRALKKRSFGLLRLWRTESGVERTERR</sequence>
<dbReference type="AlphaFoldDB" id="A0A8X6SPK0"/>
<dbReference type="EMBL" id="BMAU01021318">
    <property type="protein sequence ID" value="GFY12882.1"/>
    <property type="molecule type" value="Genomic_DNA"/>
</dbReference>
<dbReference type="Proteomes" id="UP000887159">
    <property type="component" value="Unassembled WGS sequence"/>
</dbReference>
<organism evidence="1 2">
    <name type="scientific">Trichonephila clavipes</name>
    <name type="common">Golden silk orbweaver</name>
    <name type="synonym">Nephila clavipes</name>
    <dbReference type="NCBI Taxonomy" id="2585209"/>
    <lineage>
        <taxon>Eukaryota</taxon>
        <taxon>Metazoa</taxon>
        <taxon>Ecdysozoa</taxon>
        <taxon>Arthropoda</taxon>
        <taxon>Chelicerata</taxon>
        <taxon>Arachnida</taxon>
        <taxon>Araneae</taxon>
        <taxon>Araneomorphae</taxon>
        <taxon>Entelegynae</taxon>
        <taxon>Araneoidea</taxon>
        <taxon>Nephilidae</taxon>
        <taxon>Trichonephila</taxon>
    </lineage>
</organism>
<reference evidence="1" key="1">
    <citation type="submission" date="2020-08" db="EMBL/GenBank/DDBJ databases">
        <title>Multicomponent nature underlies the extraordinary mechanical properties of spider dragline silk.</title>
        <authorList>
            <person name="Kono N."/>
            <person name="Nakamura H."/>
            <person name="Mori M."/>
            <person name="Yoshida Y."/>
            <person name="Ohtoshi R."/>
            <person name="Malay A.D."/>
            <person name="Moran D.A.P."/>
            <person name="Tomita M."/>
            <person name="Numata K."/>
            <person name="Arakawa K."/>
        </authorList>
    </citation>
    <scope>NUCLEOTIDE SEQUENCE</scope>
</reference>
<gene>
    <name evidence="1" type="ORF">TNCV_3074421</name>
</gene>
<proteinExistence type="predicted"/>